<dbReference type="EMBL" id="JAUSYP010000001">
    <property type="protein sequence ID" value="MDQ0745794.1"/>
    <property type="molecule type" value="Genomic_DNA"/>
</dbReference>
<accession>A0ABU0QEH1</accession>
<keyword evidence="2" id="KW-1185">Reference proteome</keyword>
<evidence type="ECO:0000313" key="1">
    <source>
        <dbReference type="EMBL" id="MDQ0745794.1"/>
    </source>
</evidence>
<dbReference type="Proteomes" id="UP001232755">
    <property type="component" value="Unassembled WGS sequence"/>
</dbReference>
<evidence type="ECO:0008006" key="3">
    <source>
        <dbReference type="Google" id="ProtNLM"/>
    </source>
</evidence>
<sequence length="42" mass="4460">MRSISANRASSRKAMRPMPSSAVLRVVEVARVYAAGRTALAA</sequence>
<organism evidence="1 2">
    <name type="scientific">Streptomyces africanus</name>
    <dbReference type="NCBI Taxonomy" id="231024"/>
    <lineage>
        <taxon>Bacteria</taxon>
        <taxon>Bacillati</taxon>
        <taxon>Actinomycetota</taxon>
        <taxon>Actinomycetes</taxon>
        <taxon>Kitasatosporales</taxon>
        <taxon>Streptomycetaceae</taxon>
        <taxon>Streptomyces</taxon>
    </lineage>
</organism>
<comment type="caution">
    <text evidence="1">The sequence shown here is derived from an EMBL/GenBank/DDBJ whole genome shotgun (WGS) entry which is preliminary data.</text>
</comment>
<evidence type="ECO:0000313" key="2">
    <source>
        <dbReference type="Proteomes" id="UP001232755"/>
    </source>
</evidence>
<dbReference type="RefSeq" id="WP_307172948.1">
    <property type="nucleotide sequence ID" value="NZ_JAUSYP010000001.1"/>
</dbReference>
<name>A0ABU0QEH1_9ACTN</name>
<protein>
    <recommendedName>
        <fullName evidence="3">ABC transporter ATP-binding protein</fullName>
    </recommendedName>
</protein>
<proteinExistence type="predicted"/>
<gene>
    <name evidence="1" type="ORF">QF034_000025</name>
</gene>
<reference evidence="1 2" key="1">
    <citation type="submission" date="2023-07" db="EMBL/GenBank/DDBJ databases">
        <title>Comparative genomics of wheat-associated soil bacteria to identify genetic determinants of phenazine resistance.</title>
        <authorList>
            <person name="Mouncey N."/>
        </authorList>
    </citation>
    <scope>NUCLEOTIDE SEQUENCE [LARGE SCALE GENOMIC DNA]</scope>
    <source>
        <strain evidence="1 2">B3I12</strain>
    </source>
</reference>